<feature type="transmembrane region" description="Helical" evidence="2">
    <location>
        <begin position="89"/>
        <end position="112"/>
    </location>
</feature>
<dbReference type="OrthoDB" id="2162868at2759"/>
<sequence>MTSVELSLAAAGSAYLLIFGARHVFSLRAAPATAGYLPLAATPAATDNHVDEADAQDPEEKDRIREQRATRDAATAAETLRLRRLIRNLLAFQLPVLAASVALAVGSLVLALHRGEEATAIGTEAAAAVSWVSAVGRSWVRAGRRGSVPRWTVKISIIEDIRGCRAQLVTEMIGQRSPKRRARRVSMCPMAISPDRPRRSLLLYFCPSSSSRPAPSPQIFAIAVTYFHFHVLAAAAPEDTRAPSPVNLSIFYFAYLAVAALNLRNTPSGGERIILISQVIISAYLLFTDSALLYIDTRADEFAATLERNAQGRVVCPEISAGVISRYTYSYVTPLLEEAVNVPLEQQDIWDLNPIDDAANIEVGFRKIR</sequence>
<feature type="transmembrane region" description="Helical" evidence="2">
    <location>
        <begin position="242"/>
        <end position="261"/>
    </location>
</feature>
<evidence type="ECO:0000256" key="1">
    <source>
        <dbReference type="SAM" id="MobiDB-lite"/>
    </source>
</evidence>
<accession>A0A4P9VTR4</accession>
<gene>
    <name evidence="3" type="ORF">BDK51DRAFT_45375</name>
</gene>
<protein>
    <submittedName>
        <fullName evidence="3">Uncharacterized protein</fullName>
    </submittedName>
</protein>
<proteinExistence type="predicted"/>
<evidence type="ECO:0000313" key="4">
    <source>
        <dbReference type="Proteomes" id="UP000269721"/>
    </source>
</evidence>
<dbReference type="EMBL" id="ML001897">
    <property type="protein sequence ID" value="RKO82931.1"/>
    <property type="molecule type" value="Genomic_DNA"/>
</dbReference>
<dbReference type="Proteomes" id="UP000269721">
    <property type="component" value="Unassembled WGS sequence"/>
</dbReference>
<organism evidence="3 4">
    <name type="scientific">Blyttiomyces helicus</name>
    <dbReference type="NCBI Taxonomy" id="388810"/>
    <lineage>
        <taxon>Eukaryota</taxon>
        <taxon>Fungi</taxon>
        <taxon>Fungi incertae sedis</taxon>
        <taxon>Chytridiomycota</taxon>
        <taxon>Chytridiomycota incertae sedis</taxon>
        <taxon>Chytridiomycetes</taxon>
        <taxon>Chytridiomycetes incertae sedis</taxon>
        <taxon>Blyttiomyces</taxon>
    </lineage>
</organism>
<keyword evidence="2" id="KW-0812">Transmembrane</keyword>
<keyword evidence="2" id="KW-0472">Membrane</keyword>
<feature type="transmembrane region" description="Helical" evidence="2">
    <location>
        <begin position="273"/>
        <end position="295"/>
    </location>
</feature>
<keyword evidence="2" id="KW-1133">Transmembrane helix</keyword>
<evidence type="ECO:0000313" key="3">
    <source>
        <dbReference type="EMBL" id="RKO82931.1"/>
    </source>
</evidence>
<dbReference type="AlphaFoldDB" id="A0A4P9VTR4"/>
<keyword evidence="4" id="KW-1185">Reference proteome</keyword>
<name>A0A4P9VTR4_9FUNG</name>
<reference evidence="4" key="1">
    <citation type="journal article" date="2018" name="Nat. Microbiol.">
        <title>Leveraging single-cell genomics to expand the fungal tree of life.</title>
        <authorList>
            <person name="Ahrendt S.R."/>
            <person name="Quandt C.A."/>
            <person name="Ciobanu D."/>
            <person name="Clum A."/>
            <person name="Salamov A."/>
            <person name="Andreopoulos B."/>
            <person name="Cheng J.F."/>
            <person name="Woyke T."/>
            <person name="Pelin A."/>
            <person name="Henrissat B."/>
            <person name="Reynolds N.K."/>
            <person name="Benny G.L."/>
            <person name="Smith M.E."/>
            <person name="James T.Y."/>
            <person name="Grigoriev I.V."/>
        </authorList>
    </citation>
    <scope>NUCLEOTIDE SEQUENCE [LARGE SCALE GENOMIC DNA]</scope>
</reference>
<evidence type="ECO:0000256" key="2">
    <source>
        <dbReference type="SAM" id="Phobius"/>
    </source>
</evidence>
<feature type="region of interest" description="Disordered" evidence="1">
    <location>
        <begin position="47"/>
        <end position="70"/>
    </location>
</feature>
<feature type="compositionally biased region" description="Basic and acidic residues" evidence="1">
    <location>
        <begin position="48"/>
        <end position="70"/>
    </location>
</feature>